<name>A0ABZ0PM50_9PROT</name>
<dbReference type="RefSeq" id="WP_318650274.1">
    <property type="nucleotide sequence ID" value="NZ_CP137852.1"/>
</dbReference>
<sequence>MLLTEERVLPIPPLKAELLSSIKAAGRLVHALAAAPERAMQSKLSKMAIGAANLAVEIAEAQFGALNPNRAIIYQDGEGGFTCGSTGKPPIPFPWPPRPIKEPQDLVRQGVIEADVLELIRAAKAGGRDLTQVFEKPAAAAKELGLKLSGKNAEALQLLAPSNLARIQDPVDQEVMKMFHAVLKDGRFTTDWFDRPKAVADTLKVKVSEAALERIIAVGGRGSLADRLSDGGTAIAAGVIWAGVCIAVGTLFVGQMNPIDSLIRDRSGVEKF</sequence>
<dbReference type="EMBL" id="CP137852">
    <property type="protein sequence ID" value="WPB86301.1"/>
    <property type="molecule type" value="Genomic_DNA"/>
</dbReference>
<gene>
    <name evidence="2" type="ORF">R9Z33_05380</name>
</gene>
<organism evidence="2 3">
    <name type="scientific">Sediminicoccus rosea</name>
    <dbReference type="NCBI Taxonomy" id="1225128"/>
    <lineage>
        <taxon>Bacteria</taxon>
        <taxon>Pseudomonadati</taxon>
        <taxon>Pseudomonadota</taxon>
        <taxon>Alphaproteobacteria</taxon>
        <taxon>Acetobacterales</taxon>
        <taxon>Roseomonadaceae</taxon>
        <taxon>Sediminicoccus</taxon>
    </lineage>
</organism>
<evidence type="ECO:0000256" key="1">
    <source>
        <dbReference type="SAM" id="Phobius"/>
    </source>
</evidence>
<keyword evidence="3" id="KW-1185">Reference proteome</keyword>
<keyword evidence="1" id="KW-0472">Membrane</keyword>
<keyword evidence="1" id="KW-0812">Transmembrane</keyword>
<dbReference type="Proteomes" id="UP001305521">
    <property type="component" value="Chromosome"/>
</dbReference>
<keyword evidence="1" id="KW-1133">Transmembrane helix</keyword>
<feature type="transmembrane region" description="Helical" evidence="1">
    <location>
        <begin position="234"/>
        <end position="254"/>
    </location>
</feature>
<evidence type="ECO:0000313" key="2">
    <source>
        <dbReference type="EMBL" id="WPB86301.1"/>
    </source>
</evidence>
<accession>A0ABZ0PM50</accession>
<reference evidence="2 3" key="1">
    <citation type="submission" date="2023-11" db="EMBL/GenBank/DDBJ databases">
        <title>Arctic aerobic anoxygenic photoheterotroph Sediminicoccus rosea KRV36 adapts its photosynthesis to long days of polar summer.</title>
        <authorList>
            <person name="Tomasch J."/>
            <person name="Kopejtka K."/>
            <person name="Bily T."/>
            <person name="Gardiner A.T."/>
            <person name="Gardian Z."/>
            <person name="Shivaramu S."/>
            <person name="Koblizek M."/>
            <person name="Engelhardt F."/>
            <person name="Kaftan D."/>
        </authorList>
    </citation>
    <scope>NUCLEOTIDE SEQUENCE [LARGE SCALE GENOMIC DNA]</scope>
    <source>
        <strain evidence="2 3">R-30</strain>
    </source>
</reference>
<evidence type="ECO:0000313" key="3">
    <source>
        <dbReference type="Proteomes" id="UP001305521"/>
    </source>
</evidence>
<proteinExistence type="predicted"/>
<protein>
    <submittedName>
        <fullName evidence="2">Uncharacterized protein</fullName>
    </submittedName>
</protein>